<evidence type="ECO:0000256" key="1">
    <source>
        <dbReference type="ARBA" id="ARBA00022485"/>
    </source>
</evidence>
<reference evidence="7" key="1">
    <citation type="journal article" date="2014" name="Front. Microbiol.">
        <title>High frequency of phylogenetically diverse reductive dehalogenase-homologous genes in deep subseafloor sedimentary metagenomes.</title>
        <authorList>
            <person name="Kawai M."/>
            <person name="Futagami T."/>
            <person name="Toyoda A."/>
            <person name="Takaki Y."/>
            <person name="Nishi S."/>
            <person name="Hori S."/>
            <person name="Arai W."/>
            <person name="Tsubouchi T."/>
            <person name="Morono Y."/>
            <person name="Uchiyama I."/>
            <person name="Ito T."/>
            <person name="Fujiyama A."/>
            <person name="Inagaki F."/>
            <person name="Takami H."/>
        </authorList>
    </citation>
    <scope>NUCLEOTIDE SEQUENCE</scope>
    <source>
        <strain evidence="7">Expedition CK06-06</strain>
    </source>
</reference>
<organism evidence="7">
    <name type="scientific">marine sediment metagenome</name>
    <dbReference type="NCBI Taxonomy" id="412755"/>
    <lineage>
        <taxon>unclassified sequences</taxon>
        <taxon>metagenomes</taxon>
        <taxon>ecological metagenomes</taxon>
    </lineage>
</organism>
<evidence type="ECO:0000259" key="6">
    <source>
        <dbReference type="Pfam" id="PF02754"/>
    </source>
</evidence>
<dbReference type="PANTHER" id="PTHR43255:SF1">
    <property type="entry name" value="IRON-SULFUR-BINDING OXIDOREDUCTASE FADF-RELATED"/>
    <property type="match status" value="1"/>
</dbReference>
<dbReference type="AlphaFoldDB" id="X1ICK8"/>
<dbReference type="GO" id="GO:0046872">
    <property type="term" value="F:metal ion binding"/>
    <property type="evidence" value="ECO:0007669"/>
    <property type="project" value="UniProtKB-KW"/>
</dbReference>
<dbReference type="GO" id="GO:0016491">
    <property type="term" value="F:oxidoreductase activity"/>
    <property type="evidence" value="ECO:0007669"/>
    <property type="project" value="UniProtKB-KW"/>
</dbReference>
<keyword evidence="4" id="KW-0408">Iron</keyword>
<evidence type="ECO:0000256" key="2">
    <source>
        <dbReference type="ARBA" id="ARBA00022723"/>
    </source>
</evidence>
<dbReference type="PANTHER" id="PTHR43255">
    <property type="entry name" value="IRON-SULFUR-BINDING OXIDOREDUCTASE FADF-RELATED-RELATED"/>
    <property type="match status" value="1"/>
</dbReference>
<keyword evidence="2" id="KW-0479">Metal-binding</keyword>
<dbReference type="GO" id="GO:0051539">
    <property type="term" value="F:4 iron, 4 sulfur cluster binding"/>
    <property type="evidence" value="ECO:0007669"/>
    <property type="project" value="UniProtKB-KW"/>
</dbReference>
<evidence type="ECO:0000256" key="3">
    <source>
        <dbReference type="ARBA" id="ARBA00023002"/>
    </source>
</evidence>
<feature type="non-terminal residue" evidence="7">
    <location>
        <position position="1"/>
    </location>
</feature>
<dbReference type="Pfam" id="PF02754">
    <property type="entry name" value="CCG"/>
    <property type="match status" value="1"/>
</dbReference>
<evidence type="ECO:0000256" key="4">
    <source>
        <dbReference type="ARBA" id="ARBA00023004"/>
    </source>
</evidence>
<keyword evidence="5" id="KW-0411">Iron-sulfur</keyword>
<gene>
    <name evidence="7" type="ORF">S03H2_48758</name>
</gene>
<keyword evidence="3" id="KW-0560">Oxidoreductase</keyword>
<dbReference type="GO" id="GO:0005886">
    <property type="term" value="C:plasma membrane"/>
    <property type="evidence" value="ECO:0007669"/>
    <property type="project" value="TreeGrafter"/>
</dbReference>
<keyword evidence="1" id="KW-0004">4Fe-4S</keyword>
<sequence>LALAYETGRIKPTEELRDIVYKCTVCGNCAVACKYMNTLEPLEIIMKLREKLVNTGCGPMPQQQVYIEAVKKVNNPYNEPYEKRMDWIPDDIILNPDAKVLYFVGCTSSYRRKEMAIAAARILNAAGVSFNILQNDEFCCGSPILRIGDTTTFEEILNKNLDIIESKGVETVVFSCAGCYDTFKVDYPLSRKYEFKVKHTVELFDELIESGQLKLTNNVPITVTYHDPCHLGRNAERYEDWDGDVVQLLPLVSINVPPKPKRTG</sequence>
<evidence type="ECO:0000256" key="5">
    <source>
        <dbReference type="ARBA" id="ARBA00023014"/>
    </source>
</evidence>
<evidence type="ECO:0000313" key="7">
    <source>
        <dbReference type="EMBL" id="GAH66965.1"/>
    </source>
</evidence>
<dbReference type="InterPro" id="IPR004017">
    <property type="entry name" value="Cys_rich_dom"/>
</dbReference>
<dbReference type="EMBL" id="BARU01030763">
    <property type="protein sequence ID" value="GAH66965.1"/>
    <property type="molecule type" value="Genomic_DNA"/>
</dbReference>
<name>X1ICK8_9ZZZZ</name>
<protein>
    <recommendedName>
        <fullName evidence="6">Cysteine-rich domain-containing protein</fullName>
    </recommendedName>
</protein>
<accession>X1ICK8</accession>
<dbReference type="InterPro" id="IPR051460">
    <property type="entry name" value="HdrC_iron-sulfur_subunit"/>
</dbReference>
<proteinExistence type="predicted"/>
<feature type="domain" description="Cysteine-rich" evidence="6">
    <location>
        <begin position="100"/>
        <end position="183"/>
    </location>
</feature>
<feature type="non-terminal residue" evidence="7">
    <location>
        <position position="264"/>
    </location>
</feature>
<comment type="caution">
    <text evidence="7">The sequence shown here is derived from an EMBL/GenBank/DDBJ whole genome shotgun (WGS) entry which is preliminary data.</text>
</comment>